<comment type="caution">
    <text evidence="1">The sequence shown here is derived from an EMBL/GenBank/DDBJ whole genome shotgun (WGS) entry which is preliminary data.</text>
</comment>
<accession>A0ABY1M0A1</accession>
<reference evidence="1 2" key="1">
    <citation type="submission" date="2017-04" db="EMBL/GenBank/DDBJ databases">
        <authorList>
            <person name="Varghese N."/>
            <person name="Submissions S."/>
        </authorList>
    </citation>
    <scope>NUCLEOTIDE SEQUENCE [LARGE SCALE GENOMIC DNA]</scope>
    <source>
        <strain evidence="1 2">J12</strain>
    </source>
</reference>
<evidence type="ECO:0000313" key="2">
    <source>
        <dbReference type="Proteomes" id="UP000192939"/>
    </source>
</evidence>
<dbReference type="EMBL" id="FXAE01000037">
    <property type="protein sequence ID" value="SMF45692.1"/>
    <property type="molecule type" value="Genomic_DNA"/>
</dbReference>
<proteinExistence type="predicted"/>
<keyword evidence="1" id="KW-0167">Capsid protein</keyword>
<keyword evidence="1" id="KW-0946">Virion</keyword>
<keyword evidence="2" id="KW-1185">Reference proteome</keyword>
<evidence type="ECO:0000313" key="1">
    <source>
        <dbReference type="EMBL" id="SMF45692.1"/>
    </source>
</evidence>
<name>A0ABY1M0A1_9BACL</name>
<organism evidence="1 2">
    <name type="scientific">Paenibacillus barengoltzii J12</name>
    <dbReference type="NCBI Taxonomy" id="935846"/>
    <lineage>
        <taxon>Bacteria</taxon>
        <taxon>Bacillati</taxon>
        <taxon>Bacillota</taxon>
        <taxon>Bacilli</taxon>
        <taxon>Bacillales</taxon>
        <taxon>Paenibacillaceae</taxon>
        <taxon>Paenibacillus</taxon>
    </lineage>
</organism>
<dbReference type="Pfam" id="PF08757">
    <property type="entry name" value="CotH"/>
    <property type="match status" value="1"/>
</dbReference>
<sequence>MRFPVRSLQIGRSDQAKLEKSVWDDQYANALLMTDNIKENVKIRYRGGHTRYYDKKSYELRIGHRSIHYNVEWDDPTMMRNALSFRFFEKIGVPSPRTRHVYLVINGVNQGLYLEIEGVDRSFFTKRKVNTSSLLYAINNNANFRLIGEGGKRKRNLASGYELVIGTSQELARISRFVERIHTLKGRRLLAYMKKHLDIPEYLRWLGGAVCTGNFDGFTQNYAIFRKKGSFKYQMSPWDYEGTWGRNSYGKLSDIDNVRIKGYNGLTQKLLSFPSVRRQYRKTLKEILERHFTVSQLAPTINSLHSSLMPALMADSTRKYSTDVLLSDRQVILDYIAKRREYLLRELEKL</sequence>
<dbReference type="PANTHER" id="PTHR40050">
    <property type="entry name" value="INNER SPORE COAT PROTEIN H"/>
    <property type="match status" value="1"/>
</dbReference>
<dbReference type="InterPro" id="IPR014867">
    <property type="entry name" value="Spore_coat_CotH_CotH2/3/7"/>
</dbReference>
<gene>
    <name evidence="1" type="ORF">SAMN02744124_03172</name>
</gene>
<protein>
    <submittedName>
        <fullName evidence="1">Spore coat protein H</fullName>
    </submittedName>
</protein>
<dbReference type="Proteomes" id="UP000192939">
    <property type="component" value="Unassembled WGS sequence"/>
</dbReference>
<dbReference type="PANTHER" id="PTHR40050:SF1">
    <property type="entry name" value="INNER SPORE COAT PROTEIN H"/>
    <property type="match status" value="1"/>
</dbReference>